<keyword evidence="1" id="KW-0812">Transmembrane</keyword>
<dbReference type="AlphaFoldDB" id="A0A2W4RKS8"/>
<dbReference type="Proteomes" id="UP000249396">
    <property type="component" value="Unassembled WGS sequence"/>
</dbReference>
<name>A0A2W4RKS8_9GAMM</name>
<evidence type="ECO:0000313" key="4">
    <source>
        <dbReference type="Proteomes" id="UP000249396"/>
    </source>
</evidence>
<dbReference type="PROSITE" id="PS50104">
    <property type="entry name" value="TIR"/>
    <property type="match status" value="1"/>
</dbReference>
<dbReference type="InterPro" id="IPR000157">
    <property type="entry name" value="TIR_dom"/>
</dbReference>
<feature type="transmembrane region" description="Helical" evidence="1">
    <location>
        <begin position="297"/>
        <end position="319"/>
    </location>
</feature>
<dbReference type="InterPro" id="IPR011990">
    <property type="entry name" value="TPR-like_helical_dom_sf"/>
</dbReference>
<dbReference type="InterPro" id="IPR035897">
    <property type="entry name" value="Toll_tir_struct_dom_sf"/>
</dbReference>
<dbReference type="PANTHER" id="PTHR10098">
    <property type="entry name" value="RAPSYN-RELATED"/>
    <property type="match status" value="1"/>
</dbReference>
<dbReference type="SMART" id="SM00028">
    <property type="entry name" value="TPR"/>
    <property type="match status" value="3"/>
</dbReference>
<protein>
    <recommendedName>
        <fullName evidence="2">TIR domain-containing protein</fullName>
    </recommendedName>
</protein>
<organism evidence="3 4">
    <name type="scientific">Candidatus Methylumidiphilus alinenensis</name>
    <dbReference type="NCBI Taxonomy" id="2202197"/>
    <lineage>
        <taxon>Bacteria</taxon>
        <taxon>Pseudomonadati</taxon>
        <taxon>Pseudomonadota</taxon>
        <taxon>Gammaproteobacteria</taxon>
        <taxon>Methylococcales</taxon>
        <taxon>Candidatus Methylumidiphilus</taxon>
    </lineage>
</organism>
<dbReference type="Gene3D" id="1.25.40.10">
    <property type="entry name" value="Tetratricopeptide repeat domain"/>
    <property type="match status" value="2"/>
</dbReference>
<evidence type="ECO:0000259" key="2">
    <source>
        <dbReference type="PROSITE" id="PS50104"/>
    </source>
</evidence>
<dbReference type="InterPro" id="IPR019734">
    <property type="entry name" value="TPR_rpt"/>
</dbReference>
<evidence type="ECO:0000313" key="3">
    <source>
        <dbReference type="EMBL" id="PZN82209.1"/>
    </source>
</evidence>
<sequence length="590" mass="66573">MKKLAVGKPKPGWSNEECIILQEPQIFLYNQGHMTQTMHTGSLAVGQEYLAFISYRHADNTEEDQQWATWLHQQLEVYDVPDDLIGTTNLRGQTIPERIYPVFRDEVSLSADADLSTAITQALDQSRFLIVLCSPRAVQSRYVNEEILHFKRTGKQDQIMAALILGEPNASIDPSKSQDPEHAHTLECFPPALQYELTAEGQLDKTKPTEPIAANFRLPDGGKGITNPNVYKQQLLKKGRNKADAERLAHLYEEQINTARLKIIAGILGVPLERLTQRDKIHQLNKARAETRRFRKIAVSLAVLTLVALIAGGIAVAQWRRAENLLSQIQGNLGFMNFELREVLDHYVPQRERIKIMQQIDAVVKVLQQQGHSESVEMQRQIAVALMQKADQVLKNDKLNPAEALPLYQQAHNAFIKLSQLDPDNTLFQQNLSVSHNRIGDLQLRLGHTDAALKAYQDGLALAQTLTQRDSGNTQFQRDLSVFHERIGNLQLRLGNTDAALKAYQDRLPIAQTLSQRDPGNTDNQRDLSVSYYKLSRVYMAKKEFALARKHLENALTQLKNMQNNGSLATDDEQLIKGGEVELLKLPHAH</sequence>
<dbReference type="GO" id="GO:0007165">
    <property type="term" value="P:signal transduction"/>
    <property type="evidence" value="ECO:0007669"/>
    <property type="project" value="InterPro"/>
</dbReference>
<feature type="domain" description="TIR" evidence="2">
    <location>
        <begin position="47"/>
        <end position="197"/>
    </location>
</feature>
<keyword evidence="1" id="KW-0472">Membrane</keyword>
<gene>
    <name evidence="3" type="ORF">DM484_06840</name>
</gene>
<keyword evidence="1" id="KW-1133">Transmembrane helix</keyword>
<dbReference type="SUPFAM" id="SSF48452">
    <property type="entry name" value="TPR-like"/>
    <property type="match status" value="1"/>
</dbReference>
<proteinExistence type="predicted"/>
<dbReference type="EMBL" id="QJPH01000229">
    <property type="protein sequence ID" value="PZN82209.1"/>
    <property type="molecule type" value="Genomic_DNA"/>
</dbReference>
<accession>A0A2W4RKS8</accession>
<dbReference type="Pfam" id="PF13676">
    <property type="entry name" value="TIR_2"/>
    <property type="match status" value="1"/>
</dbReference>
<comment type="caution">
    <text evidence="3">The sequence shown here is derived from an EMBL/GenBank/DDBJ whole genome shotgun (WGS) entry which is preliminary data.</text>
</comment>
<dbReference type="Gene3D" id="3.40.50.10140">
    <property type="entry name" value="Toll/interleukin-1 receptor homology (TIR) domain"/>
    <property type="match status" value="1"/>
</dbReference>
<dbReference type="SUPFAM" id="SSF52200">
    <property type="entry name" value="Toll/Interleukin receptor TIR domain"/>
    <property type="match status" value="1"/>
</dbReference>
<evidence type="ECO:0000256" key="1">
    <source>
        <dbReference type="SAM" id="Phobius"/>
    </source>
</evidence>
<reference evidence="3 4" key="1">
    <citation type="journal article" date="2018" name="Aquat. Microb. Ecol.">
        <title>Gammaproteobacterial methanotrophs dominate.</title>
        <authorList>
            <person name="Rissanen A.J."/>
            <person name="Saarenheimo J."/>
            <person name="Tiirola M."/>
            <person name="Peura S."/>
            <person name="Aalto S.L."/>
            <person name="Karvinen A."/>
            <person name="Nykanen H."/>
        </authorList>
    </citation>
    <scope>NUCLEOTIDE SEQUENCE [LARGE SCALE GENOMIC DNA]</scope>
    <source>
        <strain evidence="3">AMbin10</strain>
    </source>
</reference>